<dbReference type="PANTHER" id="PTHR36877">
    <property type="entry name" value="SMALL INTEGRAL MEMBRANE PROTEIN 13"/>
    <property type="match status" value="1"/>
</dbReference>
<keyword evidence="2" id="KW-1133">Transmembrane helix</keyword>
<evidence type="ECO:0000313" key="3">
    <source>
        <dbReference type="EMBL" id="KAK7072227.1"/>
    </source>
</evidence>
<gene>
    <name evidence="3" type="ORF">SK128_006760</name>
</gene>
<organism evidence="3 4">
    <name type="scientific">Halocaridina rubra</name>
    <name type="common">Hawaiian red shrimp</name>
    <dbReference type="NCBI Taxonomy" id="373956"/>
    <lineage>
        <taxon>Eukaryota</taxon>
        <taxon>Metazoa</taxon>
        <taxon>Ecdysozoa</taxon>
        <taxon>Arthropoda</taxon>
        <taxon>Crustacea</taxon>
        <taxon>Multicrustacea</taxon>
        <taxon>Malacostraca</taxon>
        <taxon>Eumalacostraca</taxon>
        <taxon>Eucarida</taxon>
        <taxon>Decapoda</taxon>
        <taxon>Pleocyemata</taxon>
        <taxon>Caridea</taxon>
        <taxon>Atyoidea</taxon>
        <taxon>Atyidae</taxon>
        <taxon>Halocaridina</taxon>
    </lineage>
</organism>
<protein>
    <recommendedName>
        <fullName evidence="5">Small integral membrane protein 13</fullName>
    </recommendedName>
</protein>
<evidence type="ECO:0000256" key="1">
    <source>
        <dbReference type="SAM" id="MobiDB-lite"/>
    </source>
</evidence>
<dbReference type="EMBL" id="JAXCGZ010013593">
    <property type="protein sequence ID" value="KAK7072227.1"/>
    <property type="molecule type" value="Genomic_DNA"/>
</dbReference>
<evidence type="ECO:0000313" key="4">
    <source>
        <dbReference type="Proteomes" id="UP001381693"/>
    </source>
</evidence>
<sequence>MDAKELFLGWFSLAASVIFVVLFVLLGWYIVWRLFLSRFKFIRELLGSQQEASPSVEELKQARSRASRKVRRD</sequence>
<dbReference type="Proteomes" id="UP001381693">
    <property type="component" value="Unassembled WGS sequence"/>
</dbReference>
<dbReference type="InterPro" id="IPR031851">
    <property type="entry name" value="DUF4750"/>
</dbReference>
<dbReference type="AlphaFoldDB" id="A0AAN8WWE4"/>
<feature type="transmembrane region" description="Helical" evidence="2">
    <location>
        <begin position="6"/>
        <end position="31"/>
    </location>
</feature>
<dbReference type="Pfam" id="PF15938">
    <property type="entry name" value="DUF4750"/>
    <property type="match status" value="1"/>
</dbReference>
<comment type="caution">
    <text evidence="3">The sequence shown here is derived from an EMBL/GenBank/DDBJ whole genome shotgun (WGS) entry which is preliminary data.</text>
</comment>
<reference evidence="3 4" key="1">
    <citation type="submission" date="2023-11" db="EMBL/GenBank/DDBJ databases">
        <title>Halocaridina rubra genome assembly.</title>
        <authorList>
            <person name="Smith C."/>
        </authorList>
    </citation>
    <scope>NUCLEOTIDE SEQUENCE [LARGE SCALE GENOMIC DNA]</scope>
    <source>
        <strain evidence="3">EP-1</strain>
        <tissue evidence="3">Whole</tissue>
    </source>
</reference>
<keyword evidence="4" id="KW-1185">Reference proteome</keyword>
<keyword evidence="2" id="KW-0812">Transmembrane</keyword>
<evidence type="ECO:0008006" key="5">
    <source>
        <dbReference type="Google" id="ProtNLM"/>
    </source>
</evidence>
<feature type="compositionally biased region" description="Basic residues" evidence="1">
    <location>
        <begin position="62"/>
        <end position="73"/>
    </location>
</feature>
<proteinExistence type="predicted"/>
<evidence type="ECO:0000256" key="2">
    <source>
        <dbReference type="SAM" id="Phobius"/>
    </source>
</evidence>
<dbReference type="PANTHER" id="PTHR36877:SF1">
    <property type="entry name" value="SMALL INTEGRAL MEMBRANE PROTEIN 13"/>
    <property type="match status" value="1"/>
</dbReference>
<accession>A0AAN8WWE4</accession>
<name>A0AAN8WWE4_HALRR</name>
<keyword evidence="2" id="KW-0472">Membrane</keyword>
<feature type="region of interest" description="Disordered" evidence="1">
    <location>
        <begin position="51"/>
        <end position="73"/>
    </location>
</feature>